<proteinExistence type="predicted"/>
<sequence length="42" mass="4938">YVSTDILELILYLLSFYSQHLPLVSRVYSPHVLQQPYTTNQP</sequence>
<protein>
    <submittedName>
        <fullName evidence="1">Uncharacterized protein</fullName>
    </submittedName>
</protein>
<name>A0A1X7U551_AMPQE</name>
<dbReference type="EnsemblMetazoa" id="Aqu2.1.22880_001">
    <property type="protein sequence ID" value="Aqu2.1.22880_001"/>
    <property type="gene ID" value="Aqu2.1.22880"/>
</dbReference>
<dbReference type="AlphaFoldDB" id="A0A1X7U551"/>
<evidence type="ECO:0000313" key="1">
    <source>
        <dbReference type="EnsemblMetazoa" id="Aqu2.1.22880_001"/>
    </source>
</evidence>
<organism evidence="1">
    <name type="scientific">Amphimedon queenslandica</name>
    <name type="common">Sponge</name>
    <dbReference type="NCBI Taxonomy" id="400682"/>
    <lineage>
        <taxon>Eukaryota</taxon>
        <taxon>Metazoa</taxon>
        <taxon>Porifera</taxon>
        <taxon>Demospongiae</taxon>
        <taxon>Heteroscleromorpha</taxon>
        <taxon>Haplosclerida</taxon>
        <taxon>Niphatidae</taxon>
        <taxon>Amphimedon</taxon>
    </lineage>
</organism>
<dbReference type="InParanoid" id="A0A1X7U551"/>
<accession>A0A1X7U551</accession>
<reference evidence="1" key="1">
    <citation type="submission" date="2017-05" db="UniProtKB">
        <authorList>
            <consortium name="EnsemblMetazoa"/>
        </authorList>
    </citation>
    <scope>IDENTIFICATION</scope>
</reference>